<keyword evidence="1" id="KW-1133">Transmembrane helix</keyword>
<keyword evidence="1" id="KW-0472">Membrane</keyword>
<dbReference type="Proteomes" id="UP001152797">
    <property type="component" value="Unassembled WGS sequence"/>
</dbReference>
<keyword evidence="4" id="KW-1185">Reference proteome</keyword>
<sequence>MSTRRCGLSRRGGQLNSVVCFFIGTILVWDSDRTFVPQNLTAETQRVFVDGDCVPKPFFAWLRQLSRQSPVAAIVAFKGKTSNGDKALSQEAYLRENLLKAGIDDSLLLLQPSVTGAERLGFFTWNAADVVLTFLFARYGGLKNYIVSDDRQWFKEVVKSRPGTIWITGDRFRVP</sequence>
<reference evidence="2" key="1">
    <citation type="submission" date="2022-10" db="EMBL/GenBank/DDBJ databases">
        <authorList>
            <person name="Chen Y."/>
            <person name="Dougan E. K."/>
            <person name="Chan C."/>
            <person name="Rhodes N."/>
            <person name="Thang M."/>
        </authorList>
    </citation>
    <scope>NUCLEOTIDE SEQUENCE</scope>
</reference>
<evidence type="ECO:0000313" key="4">
    <source>
        <dbReference type="Proteomes" id="UP001152797"/>
    </source>
</evidence>
<protein>
    <submittedName>
        <fullName evidence="3">N-acetyltransferase domain-containing protein</fullName>
    </submittedName>
</protein>
<reference evidence="3 4" key="2">
    <citation type="submission" date="2024-05" db="EMBL/GenBank/DDBJ databases">
        <authorList>
            <person name="Chen Y."/>
            <person name="Shah S."/>
            <person name="Dougan E. K."/>
            <person name="Thang M."/>
            <person name="Chan C."/>
        </authorList>
    </citation>
    <scope>NUCLEOTIDE SEQUENCE [LARGE SCALE GENOMIC DNA]</scope>
</reference>
<proteinExistence type="predicted"/>
<evidence type="ECO:0000313" key="3">
    <source>
        <dbReference type="EMBL" id="CAL4774515.1"/>
    </source>
</evidence>
<feature type="transmembrane region" description="Helical" evidence="1">
    <location>
        <begin position="12"/>
        <end position="29"/>
    </location>
</feature>
<keyword evidence="1" id="KW-0812">Transmembrane</keyword>
<dbReference type="EMBL" id="CAMXCT030001143">
    <property type="protein sequence ID" value="CAL4774515.1"/>
    <property type="molecule type" value="Genomic_DNA"/>
</dbReference>
<dbReference type="AlphaFoldDB" id="A0A9P1CAL2"/>
<gene>
    <name evidence="2" type="ORF">C1SCF055_LOCUS14495</name>
</gene>
<evidence type="ECO:0000313" key="2">
    <source>
        <dbReference type="EMBL" id="CAI3987203.1"/>
    </source>
</evidence>
<organism evidence="2">
    <name type="scientific">Cladocopium goreaui</name>
    <dbReference type="NCBI Taxonomy" id="2562237"/>
    <lineage>
        <taxon>Eukaryota</taxon>
        <taxon>Sar</taxon>
        <taxon>Alveolata</taxon>
        <taxon>Dinophyceae</taxon>
        <taxon>Suessiales</taxon>
        <taxon>Symbiodiniaceae</taxon>
        <taxon>Cladocopium</taxon>
    </lineage>
</organism>
<dbReference type="EMBL" id="CAMXCT020001143">
    <property type="protein sequence ID" value="CAL1140578.1"/>
    <property type="molecule type" value="Genomic_DNA"/>
</dbReference>
<accession>A0A9P1CAL2</accession>
<dbReference type="EMBL" id="CAMXCT010001143">
    <property type="protein sequence ID" value="CAI3987203.1"/>
    <property type="molecule type" value="Genomic_DNA"/>
</dbReference>
<evidence type="ECO:0000256" key="1">
    <source>
        <dbReference type="SAM" id="Phobius"/>
    </source>
</evidence>
<name>A0A9P1CAL2_9DINO</name>
<dbReference type="OrthoDB" id="455999at2759"/>
<comment type="caution">
    <text evidence="2">The sequence shown here is derived from an EMBL/GenBank/DDBJ whole genome shotgun (WGS) entry which is preliminary data.</text>
</comment>